<evidence type="ECO:0000313" key="2">
    <source>
        <dbReference type="EMBL" id="KAF2665835.1"/>
    </source>
</evidence>
<sequence length="743" mass="80613">MAEVLSPIVSSTSTMTILRSPQDAFQSPSPNQAHMTAPRPGQQTRNSMYNPQLAQMAYRATPPVGSSPYTFNNTPVSRQDRRKSAGPVLKHQGNLSQRPLYTDSSSSSNVSSASSSSQRSNHYTLSKDDSMIAYQQKQNMVQNRLSVASLSTPDLSLASQVKPSPDRYRRQSRLVENTPLAQDSRQHFNDTQRPVQPITAPIPPFSVKPQQELNPAPILVAPTARQSNGEETNSPAARYKRRSTANMDSSPVLRPVSSPVNAVPVTSAPSWSQVASGKHNIQGPLPPPAPYSRPVHMRSNSSGDNRPQVARPTQSSEIRPGTAPSMPVARPRSNLATPVNSSALPERPSTAIAAPRAAEQQRPSTSGGRMVQNNQDNSSPAFQKLSAINDKPGNKGVKSRLRRAFSFSSSHELRKATAENHLAAEQARLRKEKFESGNGNGDDAVAAQQEASGLGNNIYSHQGKFATSTDNISMSSTASSASIMLRNIGRGMKKSTRNLRSLFRPKSVIGVPAADNATAEAASGVSLVTIEAERENVNINVDPHDVPGGGTNYPKLERNSVDLATELPSSSQINRKSIVGGDRERSEVLAAVRKGILKRKETKLLPNRILLTTFQGSVNSSTSSSPSVAQEEIPTPTFAGDNSLPPSPIVRASTEVEKDFFQANQNASASTRSLPAPIMRNISFNSRVQFFDVFSASEYDRRGDIATCNRLTPMLAQQIKEELNSFKMEMEVHEESKPHTHFF</sequence>
<dbReference type="PANTHER" id="PTHR12751">
    <property type="entry name" value="PHOSPHATASE AND ACTIN REGULATOR PHACTR"/>
    <property type="match status" value="1"/>
</dbReference>
<feature type="compositionally biased region" description="Polar residues" evidence="1">
    <location>
        <begin position="361"/>
        <end position="381"/>
    </location>
</feature>
<name>A0A6A6U0L3_9PEZI</name>
<protein>
    <recommendedName>
        <fullName evidence="4">Protein BNI4</fullName>
    </recommendedName>
</protein>
<feature type="compositionally biased region" description="Polar residues" evidence="1">
    <location>
        <begin position="93"/>
        <end position="103"/>
    </location>
</feature>
<dbReference type="PANTHER" id="PTHR12751:SF18">
    <property type="entry name" value="PHOSPHATASE AND ACTIN REGULATOR 1"/>
    <property type="match status" value="1"/>
</dbReference>
<feature type="compositionally biased region" description="Polar residues" evidence="1">
    <location>
        <begin position="334"/>
        <end position="343"/>
    </location>
</feature>
<feature type="compositionally biased region" description="Low complexity" evidence="1">
    <location>
        <begin position="249"/>
        <end position="260"/>
    </location>
</feature>
<feature type="compositionally biased region" description="Polar residues" evidence="1">
    <location>
        <begin position="224"/>
        <end position="235"/>
    </location>
</feature>
<feature type="compositionally biased region" description="Polar residues" evidence="1">
    <location>
        <begin position="298"/>
        <end position="317"/>
    </location>
</feature>
<keyword evidence="3" id="KW-1185">Reference proteome</keyword>
<feature type="compositionally biased region" description="Low complexity" evidence="1">
    <location>
        <begin position="104"/>
        <end position="120"/>
    </location>
</feature>
<accession>A0A6A6U0L3</accession>
<feature type="compositionally biased region" description="Polar residues" evidence="1">
    <location>
        <begin position="67"/>
        <end position="77"/>
    </location>
</feature>
<evidence type="ECO:0000256" key="1">
    <source>
        <dbReference type="SAM" id="MobiDB-lite"/>
    </source>
</evidence>
<evidence type="ECO:0000313" key="3">
    <source>
        <dbReference type="Proteomes" id="UP000799302"/>
    </source>
</evidence>
<dbReference type="Proteomes" id="UP000799302">
    <property type="component" value="Unassembled WGS sequence"/>
</dbReference>
<dbReference type="GO" id="GO:0030036">
    <property type="term" value="P:actin cytoskeleton organization"/>
    <property type="evidence" value="ECO:0007669"/>
    <property type="project" value="TreeGrafter"/>
</dbReference>
<feature type="region of interest" description="Disordered" evidence="1">
    <location>
        <begin position="61"/>
        <end position="124"/>
    </location>
</feature>
<proteinExistence type="predicted"/>
<feature type="compositionally biased region" description="Polar residues" evidence="1">
    <location>
        <begin position="22"/>
        <end position="34"/>
    </location>
</feature>
<reference evidence="2" key="1">
    <citation type="journal article" date="2020" name="Stud. Mycol.">
        <title>101 Dothideomycetes genomes: a test case for predicting lifestyles and emergence of pathogens.</title>
        <authorList>
            <person name="Haridas S."/>
            <person name="Albert R."/>
            <person name="Binder M."/>
            <person name="Bloem J."/>
            <person name="Labutti K."/>
            <person name="Salamov A."/>
            <person name="Andreopoulos B."/>
            <person name="Baker S."/>
            <person name="Barry K."/>
            <person name="Bills G."/>
            <person name="Bluhm B."/>
            <person name="Cannon C."/>
            <person name="Castanera R."/>
            <person name="Culley D."/>
            <person name="Daum C."/>
            <person name="Ezra D."/>
            <person name="Gonzalez J."/>
            <person name="Henrissat B."/>
            <person name="Kuo A."/>
            <person name="Liang C."/>
            <person name="Lipzen A."/>
            <person name="Lutzoni F."/>
            <person name="Magnuson J."/>
            <person name="Mondo S."/>
            <person name="Nolan M."/>
            <person name="Ohm R."/>
            <person name="Pangilinan J."/>
            <person name="Park H.-J."/>
            <person name="Ramirez L."/>
            <person name="Alfaro M."/>
            <person name="Sun H."/>
            <person name="Tritt A."/>
            <person name="Yoshinaga Y."/>
            <person name="Zwiers L.-H."/>
            <person name="Turgeon B."/>
            <person name="Goodwin S."/>
            <person name="Spatafora J."/>
            <person name="Crous P."/>
            <person name="Grigoriev I."/>
        </authorList>
    </citation>
    <scope>NUCLEOTIDE SEQUENCE</scope>
    <source>
        <strain evidence="2">CBS 115976</strain>
    </source>
</reference>
<evidence type="ECO:0008006" key="4">
    <source>
        <dbReference type="Google" id="ProtNLM"/>
    </source>
</evidence>
<feature type="region of interest" description="Disordered" evidence="1">
    <location>
        <begin position="22"/>
        <end position="46"/>
    </location>
</feature>
<dbReference type="OrthoDB" id="5563016at2759"/>
<dbReference type="AlphaFoldDB" id="A0A6A6U0L3"/>
<feature type="region of interest" description="Disordered" evidence="1">
    <location>
        <begin position="221"/>
        <end position="397"/>
    </location>
</feature>
<organism evidence="2 3">
    <name type="scientific">Microthyrium microscopicum</name>
    <dbReference type="NCBI Taxonomy" id="703497"/>
    <lineage>
        <taxon>Eukaryota</taxon>
        <taxon>Fungi</taxon>
        <taxon>Dikarya</taxon>
        <taxon>Ascomycota</taxon>
        <taxon>Pezizomycotina</taxon>
        <taxon>Dothideomycetes</taxon>
        <taxon>Dothideomycetes incertae sedis</taxon>
        <taxon>Microthyriales</taxon>
        <taxon>Microthyriaceae</taxon>
        <taxon>Microthyrium</taxon>
    </lineage>
</organism>
<dbReference type="EMBL" id="MU004240">
    <property type="protein sequence ID" value="KAF2665835.1"/>
    <property type="molecule type" value="Genomic_DNA"/>
</dbReference>
<feature type="region of interest" description="Disordered" evidence="1">
    <location>
        <begin position="620"/>
        <end position="646"/>
    </location>
</feature>
<gene>
    <name evidence="2" type="ORF">BT63DRAFT_459413</name>
</gene>
<dbReference type="GO" id="GO:0003779">
    <property type="term" value="F:actin binding"/>
    <property type="evidence" value="ECO:0007669"/>
    <property type="project" value="TreeGrafter"/>
</dbReference>